<evidence type="ECO:0000313" key="2">
    <source>
        <dbReference type="Proteomes" id="UP000708208"/>
    </source>
</evidence>
<keyword evidence="2" id="KW-1185">Reference proteome</keyword>
<gene>
    <name evidence="1" type="ORF">AFUS01_LOCUS28959</name>
</gene>
<sequence>MKSFVAFALTTILAAANAGLIGAPLAVAPAPLALAHPAVVRAPIAVAP</sequence>
<proteinExistence type="predicted"/>
<organism evidence="1 2">
    <name type="scientific">Allacma fusca</name>
    <dbReference type="NCBI Taxonomy" id="39272"/>
    <lineage>
        <taxon>Eukaryota</taxon>
        <taxon>Metazoa</taxon>
        <taxon>Ecdysozoa</taxon>
        <taxon>Arthropoda</taxon>
        <taxon>Hexapoda</taxon>
        <taxon>Collembola</taxon>
        <taxon>Symphypleona</taxon>
        <taxon>Sminthuridae</taxon>
        <taxon>Allacma</taxon>
    </lineage>
</organism>
<accession>A0A8J2KJX4</accession>
<feature type="non-terminal residue" evidence="1">
    <location>
        <position position="1"/>
    </location>
</feature>
<protein>
    <submittedName>
        <fullName evidence="1">Uncharacterized protein</fullName>
    </submittedName>
</protein>
<dbReference type="Proteomes" id="UP000708208">
    <property type="component" value="Unassembled WGS sequence"/>
</dbReference>
<evidence type="ECO:0000313" key="1">
    <source>
        <dbReference type="EMBL" id="CAG7818453.1"/>
    </source>
</evidence>
<dbReference type="EMBL" id="CAJVCH010421529">
    <property type="protein sequence ID" value="CAG7818453.1"/>
    <property type="molecule type" value="Genomic_DNA"/>
</dbReference>
<name>A0A8J2KJX4_9HEXA</name>
<comment type="caution">
    <text evidence="1">The sequence shown here is derived from an EMBL/GenBank/DDBJ whole genome shotgun (WGS) entry which is preliminary data.</text>
</comment>
<reference evidence="1" key="1">
    <citation type="submission" date="2021-06" db="EMBL/GenBank/DDBJ databases">
        <authorList>
            <person name="Hodson N. C."/>
            <person name="Mongue J. A."/>
            <person name="Jaron S. K."/>
        </authorList>
    </citation>
    <scope>NUCLEOTIDE SEQUENCE</scope>
</reference>
<dbReference type="AlphaFoldDB" id="A0A8J2KJX4"/>